<dbReference type="OrthoDB" id="6118198at2"/>
<evidence type="ECO:0000256" key="2">
    <source>
        <dbReference type="ARBA" id="ARBA00007208"/>
    </source>
</evidence>
<evidence type="ECO:0000256" key="4">
    <source>
        <dbReference type="ARBA" id="ARBA00022448"/>
    </source>
</evidence>
<comment type="subcellular location">
    <subcellularLocation>
        <location evidence="1">Cell inner membrane</location>
    </subcellularLocation>
</comment>
<sequence length="253" mass="27126">MTTRHLLIAAGTAFVLGLFAQAPAAVIYGWVFARQPDTPVRLFGIEGTIVSGSARYVMHGGQPLLTDLHWSLQPWALLLGRLGYHVRTTSTPLLLDGRLGIGFGGTHIDALKASGELGALAAAAGQSFVPFVGQAGIDVHTLRLRDGWPVTATGQLRVIGLHWTLARQPILLGDYQADLGTESGEITALIHTLSGVLDVSGDARLKPDRSYELNLQLRPRPDAPPMVANLLRSVGAPDAQGYYRLRRTGKMTP</sequence>
<dbReference type="RefSeq" id="WP_091531291.1">
    <property type="nucleotide sequence ID" value="NZ_FOOC01000002.1"/>
</dbReference>
<evidence type="ECO:0000256" key="3">
    <source>
        <dbReference type="ARBA" id="ARBA00021563"/>
    </source>
</evidence>
<dbReference type="InterPro" id="IPR022792">
    <property type="entry name" value="T2SS_protein-GspN"/>
</dbReference>
<accession>A0A1I2HVJ7</accession>
<dbReference type="EMBL" id="FOOC01000002">
    <property type="protein sequence ID" value="SFF32391.1"/>
    <property type="molecule type" value="Genomic_DNA"/>
</dbReference>
<keyword evidence="9" id="KW-0472">Membrane</keyword>
<evidence type="ECO:0000256" key="9">
    <source>
        <dbReference type="ARBA" id="ARBA00023136"/>
    </source>
</evidence>
<keyword evidence="7" id="KW-0812">Transmembrane</keyword>
<dbReference type="Pfam" id="PF01203">
    <property type="entry name" value="T2SSN"/>
    <property type="match status" value="1"/>
</dbReference>
<dbReference type="Proteomes" id="UP000199771">
    <property type="component" value="Unassembled WGS sequence"/>
</dbReference>
<keyword evidence="12" id="KW-1185">Reference proteome</keyword>
<organism evidence="11 12">
    <name type="scientific">Fontimonas thermophila</name>
    <dbReference type="NCBI Taxonomy" id="1076937"/>
    <lineage>
        <taxon>Bacteria</taxon>
        <taxon>Pseudomonadati</taxon>
        <taxon>Pseudomonadota</taxon>
        <taxon>Gammaproteobacteria</taxon>
        <taxon>Nevskiales</taxon>
        <taxon>Nevskiaceae</taxon>
        <taxon>Fontimonas</taxon>
    </lineage>
</organism>
<comment type="similarity">
    <text evidence="2">Belongs to the GSP N family.</text>
</comment>
<evidence type="ECO:0000256" key="10">
    <source>
        <dbReference type="ARBA" id="ARBA00030772"/>
    </source>
</evidence>
<evidence type="ECO:0000313" key="12">
    <source>
        <dbReference type="Proteomes" id="UP000199771"/>
    </source>
</evidence>
<dbReference type="GO" id="GO:0005886">
    <property type="term" value="C:plasma membrane"/>
    <property type="evidence" value="ECO:0007669"/>
    <property type="project" value="UniProtKB-SubCell"/>
</dbReference>
<evidence type="ECO:0000256" key="7">
    <source>
        <dbReference type="ARBA" id="ARBA00022692"/>
    </source>
</evidence>
<evidence type="ECO:0000256" key="5">
    <source>
        <dbReference type="ARBA" id="ARBA00022475"/>
    </source>
</evidence>
<dbReference type="GO" id="GO:0015627">
    <property type="term" value="C:type II protein secretion system complex"/>
    <property type="evidence" value="ECO:0007669"/>
    <property type="project" value="InterPro"/>
</dbReference>
<keyword evidence="4" id="KW-0813">Transport</keyword>
<protein>
    <recommendedName>
        <fullName evidence="3">Type II secretion system protein N</fullName>
    </recommendedName>
    <alternativeName>
        <fullName evidence="10">General secretion pathway protein N</fullName>
    </alternativeName>
</protein>
<evidence type="ECO:0000256" key="6">
    <source>
        <dbReference type="ARBA" id="ARBA00022519"/>
    </source>
</evidence>
<keyword evidence="5" id="KW-1003">Cell membrane</keyword>
<dbReference type="GO" id="GO:0015628">
    <property type="term" value="P:protein secretion by the type II secretion system"/>
    <property type="evidence" value="ECO:0007669"/>
    <property type="project" value="InterPro"/>
</dbReference>
<evidence type="ECO:0000256" key="1">
    <source>
        <dbReference type="ARBA" id="ARBA00004533"/>
    </source>
</evidence>
<evidence type="ECO:0000313" key="11">
    <source>
        <dbReference type="EMBL" id="SFF32391.1"/>
    </source>
</evidence>
<dbReference type="STRING" id="1076937.SAMN04488120_102170"/>
<name>A0A1I2HVJ7_9GAMM</name>
<gene>
    <name evidence="11" type="ORF">SAMN04488120_102170</name>
</gene>
<evidence type="ECO:0000256" key="8">
    <source>
        <dbReference type="ARBA" id="ARBA00022927"/>
    </source>
</evidence>
<dbReference type="AlphaFoldDB" id="A0A1I2HVJ7"/>
<reference evidence="11 12" key="1">
    <citation type="submission" date="2016-10" db="EMBL/GenBank/DDBJ databases">
        <authorList>
            <person name="de Groot N.N."/>
        </authorList>
    </citation>
    <scope>NUCLEOTIDE SEQUENCE [LARGE SCALE GENOMIC DNA]</scope>
    <source>
        <strain evidence="11 12">DSM 23609</strain>
    </source>
</reference>
<keyword evidence="6" id="KW-0997">Cell inner membrane</keyword>
<proteinExistence type="inferred from homology"/>
<keyword evidence="8" id="KW-0653">Protein transport</keyword>